<feature type="domain" description="DUF4142" evidence="2">
    <location>
        <begin position="60"/>
        <end position="114"/>
    </location>
</feature>
<evidence type="ECO:0000259" key="2">
    <source>
        <dbReference type="Pfam" id="PF13628"/>
    </source>
</evidence>
<gene>
    <name evidence="3" type="ORF">Q0590_30730</name>
</gene>
<evidence type="ECO:0000313" key="3">
    <source>
        <dbReference type="EMBL" id="MDO1450689.1"/>
    </source>
</evidence>
<dbReference type="PANTHER" id="PTHR38593:SF1">
    <property type="entry name" value="BLR2558 PROTEIN"/>
    <property type="match status" value="1"/>
</dbReference>
<dbReference type="Proteomes" id="UP001168528">
    <property type="component" value="Unassembled WGS sequence"/>
</dbReference>
<evidence type="ECO:0000313" key="4">
    <source>
        <dbReference type="Proteomes" id="UP001168528"/>
    </source>
</evidence>
<proteinExistence type="predicted"/>
<feature type="domain" description="DUF4142" evidence="2">
    <location>
        <begin position="194"/>
        <end position="279"/>
    </location>
</feature>
<sequence>MKTYSSHKLFAPFLLLSIIAILKTVPLFAEEYVEYSQLTENSTPQRTISQVYIHKDTINQVFVETVSQSNLFQIELGKLALQKALSEEIKEYAQVMIEHHTMMQTDLASIIIHHPSAVANVDPINDADKLSTLGGTGGTTGNATAEGMTNGKYNSNLPAEEASVSSKNRPEPSVRENMPVNSTKEEATPSAPLTSSQMSYHLPTELSAAQGALRIELAKLSGAQFEKQYIQLMSKEHVKAIELYEKLAIDTDKKDDQLVKFASKNLPLIKKHYEMAKELSSGLKRR</sequence>
<dbReference type="RefSeq" id="WP_302041490.1">
    <property type="nucleotide sequence ID" value="NZ_JAUKPO010000034.1"/>
</dbReference>
<dbReference type="EMBL" id="JAUKPO010000034">
    <property type="protein sequence ID" value="MDO1450689.1"/>
    <property type="molecule type" value="Genomic_DNA"/>
</dbReference>
<evidence type="ECO:0000256" key="1">
    <source>
        <dbReference type="SAM" id="MobiDB-lite"/>
    </source>
</evidence>
<dbReference type="InterPro" id="IPR025419">
    <property type="entry name" value="DUF4142"/>
</dbReference>
<keyword evidence="4" id="KW-1185">Reference proteome</keyword>
<accession>A0ABT8RF11</accession>
<dbReference type="InterPro" id="IPR012347">
    <property type="entry name" value="Ferritin-like"/>
</dbReference>
<dbReference type="PANTHER" id="PTHR38593">
    <property type="entry name" value="BLR2558 PROTEIN"/>
    <property type="match status" value="1"/>
</dbReference>
<organism evidence="3 4">
    <name type="scientific">Rhodocytophaga aerolata</name>
    <dbReference type="NCBI Taxonomy" id="455078"/>
    <lineage>
        <taxon>Bacteria</taxon>
        <taxon>Pseudomonadati</taxon>
        <taxon>Bacteroidota</taxon>
        <taxon>Cytophagia</taxon>
        <taxon>Cytophagales</taxon>
        <taxon>Rhodocytophagaceae</taxon>
        <taxon>Rhodocytophaga</taxon>
    </lineage>
</organism>
<feature type="region of interest" description="Disordered" evidence="1">
    <location>
        <begin position="132"/>
        <end position="196"/>
    </location>
</feature>
<comment type="caution">
    <text evidence="3">The sequence shown here is derived from an EMBL/GenBank/DDBJ whole genome shotgun (WGS) entry which is preliminary data.</text>
</comment>
<feature type="compositionally biased region" description="Polar residues" evidence="1">
    <location>
        <begin position="152"/>
        <end position="167"/>
    </location>
</feature>
<feature type="compositionally biased region" description="Low complexity" evidence="1">
    <location>
        <begin position="141"/>
        <end position="151"/>
    </location>
</feature>
<reference evidence="3" key="1">
    <citation type="submission" date="2023-07" db="EMBL/GenBank/DDBJ databases">
        <title>The genome sequence of Rhodocytophaga aerolata KACC 12507.</title>
        <authorList>
            <person name="Zhang X."/>
        </authorList>
    </citation>
    <scope>NUCLEOTIDE SEQUENCE</scope>
    <source>
        <strain evidence="3">KACC 12507</strain>
    </source>
</reference>
<protein>
    <submittedName>
        <fullName evidence="3">DUF4142 domain-containing protein</fullName>
    </submittedName>
</protein>
<dbReference type="Gene3D" id="1.20.1260.10">
    <property type="match status" value="1"/>
</dbReference>
<name>A0ABT8RF11_9BACT</name>
<dbReference type="Pfam" id="PF13628">
    <property type="entry name" value="DUF4142"/>
    <property type="match status" value="2"/>
</dbReference>